<gene>
    <name evidence="3" type="ORF">GK091_12540</name>
</gene>
<proteinExistence type="predicted"/>
<evidence type="ECO:0000313" key="4">
    <source>
        <dbReference type="Proteomes" id="UP000477386"/>
    </source>
</evidence>
<evidence type="ECO:0000313" key="3">
    <source>
        <dbReference type="EMBL" id="NEU67711.1"/>
    </source>
</evidence>
<evidence type="ECO:0000256" key="1">
    <source>
        <dbReference type="SAM" id="MobiDB-lite"/>
    </source>
</evidence>
<sequence length="113" mass="11507">MKTILTAVSMFVALGISQSTQAQSTTGGKSGGSTASTGSGYLTDGKRPTTSDASSMTIADEGASRAYMYVPPTAPKNRSASPDGSGSPKMKKQTSPDSTATKPRSVKPKRTGN</sequence>
<feature type="chain" id="PRO_5026796107" evidence="2">
    <location>
        <begin position="23"/>
        <end position="113"/>
    </location>
</feature>
<dbReference type="RefSeq" id="WP_164038199.1">
    <property type="nucleotide sequence ID" value="NZ_JAAGNZ010000001.1"/>
</dbReference>
<dbReference type="AlphaFoldDB" id="A0A6M0IK03"/>
<accession>A0A6M0IK03</accession>
<feature type="compositionally biased region" description="Polar residues" evidence="1">
    <location>
        <begin position="93"/>
        <end position="102"/>
    </location>
</feature>
<feature type="compositionally biased region" description="Low complexity" evidence="1">
    <location>
        <begin position="18"/>
        <end position="40"/>
    </location>
</feature>
<dbReference type="Proteomes" id="UP000477386">
    <property type="component" value="Unassembled WGS sequence"/>
</dbReference>
<feature type="region of interest" description="Disordered" evidence="1">
    <location>
        <begin position="18"/>
        <end position="113"/>
    </location>
</feature>
<keyword evidence="4" id="KW-1185">Reference proteome</keyword>
<dbReference type="EMBL" id="JAAGNZ010000001">
    <property type="protein sequence ID" value="NEU67711.1"/>
    <property type="molecule type" value="Genomic_DNA"/>
</dbReference>
<reference evidence="3 4" key="1">
    <citation type="submission" date="2020-02" db="EMBL/GenBank/DDBJ databases">
        <title>Draft genome sequence of two Spirosoma agri KCTC 52727 and Spirosoma terrae KCTC 52035.</title>
        <authorList>
            <person name="Rojas J."/>
            <person name="Ambika Manirajan B."/>
            <person name="Ratering S."/>
            <person name="Suarez C."/>
            <person name="Schnell S."/>
        </authorList>
    </citation>
    <scope>NUCLEOTIDE SEQUENCE [LARGE SCALE GENOMIC DNA]</scope>
    <source>
        <strain evidence="3 4">KCTC 52727</strain>
    </source>
</reference>
<organism evidence="3 4">
    <name type="scientific">Spirosoma agri</name>
    <dbReference type="NCBI Taxonomy" id="1987381"/>
    <lineage>
        <taxon>Bacteria</taxon>
        <taxon>Pseudomonadati</taxon>
        <taxon>Bacteroidota</taxon>
        <taxon>Cytophagia</taxon>
        <taxon>Cytophagales</taxon>
        <taxon>Cytophagaceae</taxon>
        <taxon>Spirosoma</taxon>
    </lineage>
</organism>
<feature type="compositionally biased region" description="Basic residues" evidence="1">
    <location>
        <begin position="104"/>
        <end position="113"/>
    </location>
</feature>
<name>A0A6M0IK03_9BACT</name>
<keyword evidence="2" id="KW-0732">Signal</keyword>
<protein>
    <submittedName>
        <fullName evidence="3">Uncharacterized protein</fullName>
    </submittedName>
</protein>
<feature type="signal peptide" evidence="2">
    <location>
        <begin position="1"/>
        <end position="22"/>
    </location>
</feature>
<evidence type="ECO:0000256" key="2">
    <source>
        <dbReference type="SAM" id="SignalP"/>
    </source>
</evidence>
<comment type="caution">
    <text evidence="3">The sequence shown here is derived from an EMBL/GenBank/DDBJ whole genome shotgun (WGS) entry which is preliminary data.</text>
</comment>